<proteinExistence type="predicted"/>
<name>A0ABN7SPE2_OIKDI</name>
<organism evidence="1 2">
    <name type="scientific">Oikopleura dioica</name>
    <name type="common">Tunicate</name>
    <dbReference type="NCBI Taxonomy" id="34765"/>
    <lineage>
        <taxon>Eukaryota</taxon>
        <taxon>Metazoa</taxon>
        <taxon>Chordata</taxon>
        <taxon>Tunicata</taxon>
        <taxon>Appendicularia</taxon>
        <taxon>Copelata</taxon>
        <taxon>Oikopleuridae</taxon>
        <taxon>Oikopleura</taxon>
    </lineage>
</organism>
<evidence type="ECO:0000313" key="2">
    <source>
        <dbReference type="Proteomes" id="UP001158576"/>
    </source>
</evidence>
<evidence type="ECO:0000313" key="1">
    <source>
        <dbReference type="EMBL" id="CAG5099924.1"/>
    </source>
</evidence>
<keyword evidence="2" id="KW-1185">Reference proteome</keyword>
<gene>
    <name evidence="1" type="ORF">OKIOD_LOCUS8309</name>
</gene>
<dbReference type="Proteomes" id="UP001158576">
    <property type="component" value="Chromosome XSR"/>
</dbReference>
<dbReference type="EMBL" id="OU015569">
    <property type="protein sequence ID" value="CAG5099924.1"/>
    <property type="molecule type" value="Genomic_DNA"/>
</dbReference>
<protein>
    <submittedName>
        <fullName evidence="1">Oidioi.mRNA.OKI2018_I69.XSR.g16751.t1.cds</fullName>
    </submittedName>
</protein>
<reference evidence="1 2" key="1">
    <citation type="submission" date="2021-04" db="EMBL/GenBank/DDBJ databases">
        <authorList>
            <person name="Bliznina A."/>
        </authorList>
    </citation>
    <scope>NUCLEOTIDE SEQUENCE [LARGE SCALE GENOMIC DNA]</scope>
</reference>
<accession>A0ABN7SPE2</accession>
<sequence>MKIDSLKSAIRHFKNAYEVVQFLRSRAGVIEKISISKSLSNCYNRLGELYYNLAKEVNLPSDVGDDVEAMFTKLNLDAGAASSFQESMVNFVECVRYGAISCDLADSIETDLQKENDKKIAVCISALEK</sequence>